<evidence type="ECO:0000313" key="2">
    <source>
        <dbReference type="EMBL" id="GAA3354414.1"/>
    </source>
</evidence>
<protein>
    <submittedName>
        <fullName evidence="2">Uncharacterized protein</fullName>
    </submittedName>
</protein>
<dbReference type="EMBL" id="BAAAYK010000034">
    <property type="protein sequence ID" value="GAA3354414.1"/>
    <property type="molecule type" value="Genomic_DNA"/>
</dbReference>
<sequence>MLKYSRRHAEWLSGRARFRRSRPCDSEMSTTPTSPPIWKPEPEFTCGREPATTVSTFPSSWSTPT</sequence>
<organism evidence="2 3">
    <name type="scientific">Saccharopolyspora gregorii</name>
    <dbReference type="NCBI Taxonomy" id="33914"/>
    <lineage>
        <taxon>Bacteria</taxon>
        <taxon>Bacillati</taxon>
        <taxon>Actinomycetota</taxon>
        <taxon>Actinomycetes</taxon>
        <taxon>Pseudonocardiales</taxon>
        <taxon>Pseudonocardiaceae</taxon>
        <taxon>Saccharopolyspora</taxon>
    </lineage>
</organism>
<name>A0ABP6RIP1_9PSEU</name>
<feature type="compositionally biased region" description="Polar residues" evidence="1">
    <location>
        <begin position="52"/>
        <end position="65"/>
    </location>
</feature>
<keyword evidence="3" id="KW-1185">Reference proteome</keyword>
<feature type="region of interest" description="Disordered" evidence="1">
    <location>
        <begin position="20"/>
        <end position="65"/>
    </location>
</feature>
<evidence type="ECO:0000256" key="1">
    <source>
        <dbReference type="SAM" id="MobiDB-lite"/>
    </source>
</evidence>
<reference evidence="3" key="1">
    <citation type="journal article" date="2019" name="Int. J. Syst. Evol. Microbiol.">
        <title>The Global Catalogue of Microorganisms (GCM) 10K type strain sequencing project: providing services to taxonomists for standard genome sequencing and annotation.</title>
        <authorList>
            <consortium name="The Broad Institute Genomics Platform"/>
            <consortium name="The Broad Institute Genome Sequencing Center for Infectious Disease"/>
            <person name="Wu L."/>
            <person name="Ma J."/>
        </authorList>
    </citation>
    <scope>NUCLEOTIDE SEQUENCE [LARGE SCALE GENOMIC DNA]</scope>
    <source>
        <strain evidence="3">JCM 9687</strain>
    </source>
</reference>
<comment type="caution">
    <text evidence="2">The sequence shown here is derived from an EMBL/GenBank/DDBJ whole genome shotgun (WGS) entry which is preliminary data.</text>
</comment>
<accession>A0ABP6RIP1</accession>
<gene>
    <name evidence="2" type="ORF">GCM10020366_11000</name>
</gene>
<proteinExistence type="predicted"/>
<dbReference type="Proteomes" id="UP001500483">
    <property type="component" value="Unassembled WGS sequence"/>
</dbReference>
<evidence type="ECO:0000313" key="3">
    <source>
        <dbReference type="Proteomes" id="UP001500483"/>
    </source>
</evidence>